<organism evidence="1 2">
    <name type="scientific">Dovyalis caffra</name>
    <dbReference type="NCBI Taxonomy" id="77055"/>
    <lineage>
        <taxon>Eukaryota</taxon>
        <taxon>Viridiplantae</taxon>
        <taxon>Streptophyta</taxon>
        <taxon>Embryophyta</taxon>
        <taxon>Tracheophyta</taxon>
        <taxon>Spermatophyta</taxon>
        <taxon>Magnoliopsida</taxon>
        <taxon>eudicotyledons</taxon>
        <taxon>Gunneridae</taxon>
        <taxon>Pentapetalae</taxon>
        <taxon>rosids</taxon>
        <taxon>fabids</taxon>
        <taxon>Malpighiales</taxon>
        <taxon>Salicaceae</taxon>
        <taxon>Flacourtieae</taxon>
        <taxon>Dovyalis</taxon>
    </lineage>
</organism>
<reference evidence="1 2" key="1">
    <citation type="submission" date="2024-01" db="EMBL/GenBank/DDBJ databases">
        <authorList>
            <person name="Waweru B."/>
        </authorList>
    </citation>
    <scope>NUCLEOTIDE SEQUENCE [LARGE SCALE GENOMIC DNA]</scope>
</reference>
<comment type="caution">
    <text evidence="1">The sequence shown here is derived from an EMBL/GenBank/DDBJ whole genome shotgun (WGS) entry which is preliminary data.</text>
</comment>
<evidence type="ECO:0000313" key="1">
    <source>
        <dbReference type="EMBL" id="CAK7353406.1"/>
    </source>
</evidence>
<evidence type="ECO:0000313" key="2">
    <source>
        <dbReference type="Proteomes" id="UP001314170"/>
    </source>
</evidence>
<dbReference type="AlphaFoldDB" id="A0AAV1SNC2"/>
<proteinExistence type="predicted"/>
<sequence>MEITSSLGWKHDLTLLGAKAAATESSAVSTELEDNALSVRITSDVAREMTRASLPRVSTFVFAATIT</sequence>
<protein>
    <submittedName>
        <fullName evidence="1">Uncharacterized protein</fullName>
    </submittedName>
</protein>
<gene>
    <name evidence="1" type="ORF">DCAF_LOCUS24712</name>
</gene>
<name>A0AAV1SNC2_9ROSI</name>
<dbReference type="Proteomes" id="UP001314170">
    <property type="component" value="Unassembled WGS sequence"/>
</dbReference>
<dbReference type="EMBL" id="CAWUPB010001194">
    <property type="protein sequence ID" value="CAK7353406.1"/>
    <property type="molecule type" value="Genomic_DNA"/>
</dbReference>
<keyword evidence="2" id="KW-1185">Reference proteome</keyword>
<accession>A0AAV1SNC2</accession>